<name>A0A2P6VGC6_9CHLO</name>
<dbReference type="InterPro" id="IPR016181">
    <property type="entry name" value="Acyl_CoA_acyltransferase"/>
</dbReference>
<dbReference type="SUPFAM" id="SSF55729">
    <property type="entry name" value="Acyl-CoA N-acyltransferases (Nat)"/>
    <property type="match status" value="1"/>
</dbReference>
<feature type="region of interest" description="Disordered" evidence="1">
    <location>
        <begin position="1"/>
        <end position="61"/>
    </location>
</feature>
<organism evidence="2 3">
    <name type="scientific">Micractinium conductrix</name>
    <dbReference type="NCBI Taxonomy" id="554055"/>
    <lineage>
        <taxon>Eukaryota</taxon>
        <taxon>Viridiplantae</taxon>
        <taxon>Chlorophyta</taxon>
        <taxon>core chlorophytes</taxon>
        <taxon>Trebouxiophyceae</taxon>
        <taxon>Chlorellales</taxon>
        <taxon>Chlorellaceae</taxon>
        <taxon>Chlorella clade</taxon>
        <taxon>Micractinium</taxon>
    </lineage>
</organism>
<sequence length="182" mass="19097">MGRLISQHGSPAAGSQLPTPAGWQQHAQQIPQQHYRQQRQPALPQRQQLHAHDATPPPVTFVPASPADVDACLAIQHATYPAALWEERAVVASILSHACSFLALEGGPPVGRLAQHTLARLAPHAASVSCVALPDAVGFWRRLGFVPPRVAPRAAAEAALSTYPAGSQLLLLAADHGDGGPA</sequence>
<gene>
    <name evidence="2" type="ORF">C2E20_3799</name>
</gene>
<dbReference type="EMBL" id="LHPF02000008">
    <property type="protein sequence ID" value="PSC73127.1"/>
    <property type="molecule type" value="Genomic_DNA"/>
</dbReference>
<reference evidence="2 3" key="1">
    <citation type="journal article" date="2018" name="Plant J.">
        <title>Genome sequences of Chlorella sorokiniana UTEX 1602 and Micractinium conductrix SAG 241.80: implications to maltose excretion by a green alga.</title>
        <authorList>
            <person name="Arriola M.B."/>
            <person name="Velmurugan N."/>
            <person name="Zhang Y."/>
            <person name="Plunkett M.H."/>
            <person name="Hondzo H."/>
            <person name="Barney B.M."/>
        </authorList>
    </citation>
    <scope>NUCLEOTIDE SEQUENCE [LARGE SCALE GENOMIC DNA]</scope>
    <source>
        <strain evidence="2 3">SAG 241.80</strain>
    </source>
</reference>
<evidence type="ECO:0000256" key="1">
    <source>
        <dbReference type="SAM" id="MobiDB-lite"/>
    </source>
</evidence>
<protein>
    <submittedName>
        <fullName evidence="2">GNAT family</fullName>
    </submittedName>
</protein>
<keyword evidence="3" id="KW-1185">Reference proteome</keyword>
<comment type="caution">
    <text evidence="2">The sequence shown here is derived from an EMBL/GenBank/DDBJ whole genome shotgun (WGS) entry which is preliminary data.</text>
</comment>
<dbReference type="AlphaFoldDB" id="A0A2P6VGC6"/>
<proteinExistence type="predicted"/>
<feature type="compositionally biased region" description="Low complexity" evidence="1">
    <location>
        <begin position="24"/>
        <end position="48"/>
    </location>
</feature>
<dbReference type="Proteomes" id="UP000239649">
    <property type="component" value="Unassembled WGS sequence"/>
</dbReference>
<accession>A0A2P6VGC6</accession>
<evidence type="ECO:0000313" key="2">
    <source>
        <dbReference type="EMBL" id="PSC73127.1"/>
    </source>
</evidence>
<evidence type="ECO:0000313" key="3">
    <source>
        <dbReference type="Proteomes" id="UP000239649"/>
    </source>
</evidence>